<dbReference type="Pfam" id="PF13692">
    <property type="entry name" value="Glyco_trans_1_4"/>
    <property type="match status" value="1"/>
</dbReference>
<dbReference type="Proteomes" id="UP000028492">
    <property type="component" value="Chromosome"/>
</dbReference>
<organism evidence="1 2">
    <name type="scientific">Amycolatopsis japonica</name>
    <dbReference type="NCBI Taxonomy" id="208439"/>
    <lineage>
        <taxon>Bacteria</taxon>
        <taxon>Bacillati</taxon>
        <taxon>Actinomycetota</taxon>
        <taxon>Actinomycetes</taxon>
        <taxon>Pseudonocardiales</taxon>
        <taxon>Pseudonocardiaceae</taxon>
        <taxon>Amycolatopsis</taxon>
        <taxon>Amycolatopsis japonica group</taxon>
    </lineage>
</organism>
<evidence type="ECO:0000313" key="2">
    <source>
        <dbReference type="Proteomes" id="UP000028492"/>
    </source>
</evidence>
<name>A0A075UYM7_9PSEU</name>
<accession>A0A075UYM7</accession>
<dbReference type="KEGG" id="aja:AJAP_23385"/>
<sequence>MTKSAPLRILLWHVHGSWTEAFVRSGHHCFLPLLDEGGPWGRGLSGRDWPSAQEVPVDELKDLDVDVVILQRAEEIHLSARWLRRRPGKEVPAVYVEHNTPREHAATTRHPLAERDDIPLVHVTHFNELMWDSGLAPTVVVPHGIPDPGERYTGELPHGAALINEPARRGRITGTDLLPAFAEIAPVDVYGIGAEELDGRHPAVRPGGDLRSRELYDEVARRRVYLHTARWTSLGLSLLEAMHLGMPVVALATTEAVLAVPPDAGAVSTDVKALAKAYRELIHEPDFAVLAGKTAREFALSHYGLDAFLSRWDALLAEVTA</sequence>
<gene>
    <name evidence="1" type="ORF">AJAP_23385</name>
</gene>
<dbReference type="HOGENOM" id="CLU_075562_0_0_11"/>
<keyword evidence="1" id="KW-0808">Transferase</keyword>
<keyword evidence="2" id="KW-1185">Reference proteome</keyword>
<proteinExistence type="predicted"/>
<evidence type="ECO:0000313" key="1">
    <source>
        <dbReference type="EMBL" id="AIG77529.1"/>
    </source>
</evidence>
<reference evidence="1 2" key="1">
    <citation type="journal article" date="2014" name="J. Biotechnol.">
        <title>Complete genome sequence of the actinobacterium Amycolatopsis japonica MG417-CF17(T) (=DSM 44213T) producing (S,S)-N,N'-ethylenediaminedisuccinic acid.</title>
        <authorList>
            <person name="Stegmann E."/>
            <person name="Albersmeier A."/>
            <person name="Spohn M."/>
            <person name="Gert H."/>
            <person name="Weber T."/>
            <person name="Wohlleben W."/>
            <person name="Kalinowski J."/>
            <person name="Ruckert C."/>
        </authorList>
    </citation>
    <scope>NUCLEOTIDE SEQUENCE [LARGE SCALE GENOMIC DNA]</scope>
    <source>
        <strain evidence="2">MG417-CF17 (DSM 44213)</strain>
    </source>
</reference>
<dbReference type="eggNOG" id="COG0438">
    <property type="taxonomic scope" value="Bacteria"/>
</dbReference>
<dbReference type="EMBL" id="CP008953">
    <property type="protein sequence ID" value="AIG77529.1"/>
    <property type="molecule type" value="Genomic_DNA"/>
</dbReference>
<dbReference type="RefSeq" id="WP_038515170.1">
    <property type="nucleotide sequence ID" value="NZ_CP008953.1"/>
</dbReference>
<dbReference type="Gene3D" id="3.40.50.2000">
    <property type="entry name" value="Glycogen Phosphorylase B"/>
    <property type="match status" value="1"/>
</dbReference>
<dbReference type="STRING" id="208439.AJAP_23385"/>
<protein>
    <submittedName>
        <fullName evidence="1">Glycosyltransferase</fullName>
    </submittedName>
</protein>
<dbReference type="SUPFAM" id="SSF53756">
    <property type="entry name" value="UDP-Glycosyltransferase/glycogen phosphorylase"/>
    <property type="match status" value="1"/>
</dbReference>
<dbReference type="AlphaFoldDB" id="A0A075UYM7"/>
<dbReference type="GO" id="GO:0016757">
    <property type="term" value="F:glycosyltransferase activity"/>
    <property type="evidence" value="ECO:0007669"/>
    <property type="project" value="InterPro"/>
</dbReference>